<dbReference type="Gene3D" id="3.40.190.10">
    <property type="entry name" value="Periplasmic binding protein-like II"/>
    <property type="match status" value="2"/>
</dbReference>
<comment type="caution">
    <text evidence="5">The sequence shown here is derived from an EMBL/GenBank/DDBJ whole genome shotgun (WGS) entry which is preliminary data.</text>
</comment>
<name>A0A1D2YSL3_9BACI</name>
<comment type="pathway">
    <text evidence="1 4">Quinol/quinone metabolism; menaquinone biosynthesis.</text>
</comment>
<evidence type="ECO:0000313" key="5">
    <source>
        <dbReference type="EMBL" id="OEF97298.1"/>
    </source>
</evidence>
<dbReference type="PANTHER" id="PTHR37690">
    <property type="entry name" value="CHORISMATE DEHYDRATASE"/>
    <property type="match status" value="1"/>
</dbReference>
<dbReference type="InterPro" id="IPR003773">
    <property type="entry name" value="Menaquinone_biosynth"/>
</dbReference>
<dbReference type="GO" id="GO:0016836">
    <property type="term" value="F:hydro-lyase activity"/>
    <property type="evidence" value="ECO:0007669"/>
    <property type="project" value="UniProtKB-UniRule"/>
</dbReference>
<reference evidence="5 6" key="1">
    <citation type="submission" date="2016-09" db="EMBL/GenBank/DDBJ databases">
        <title>Draft genome sequence for the type strain of Vulcanibacillus modesticaldus BR, a strictly anaerobic, moderately thermophilic, and nitrate-reducing bacterium from deep sea-hydrothermal vents of the Mid-Atlantic Ridge.</title>
        <authorList>
            <person name="Abin C.A."/>
            <person name="Hollibaugh J.T."/>
        </authorList>
    </citation>
    <scope>NUCLEOTIDE SEQUENCE [LARGE SCALE GENOMIC DNA]</scope>
    <source>
        <strain evidence="5 6">BR</strain>
    </source>
</reference>
<dbReference type="HAMAP" id="MF_00995">
    <property type="entry name" value="MqnA"/>
    <property type="match status" value="1"/>
</dbReference>
<protein>
    <recommendedName>
        <fullName evidence="4">Chorismate dehydratase</fullName>
        <ecNumber evidence="4">4.2.1.151</ecNumber>
    </recommendedName>
    <alternativeName>
        <fullName evidence="4">Menaquinone biosynthetic enzyme MqnA</fullName>
    </alternativeName>
</protein>
<evidence type="ECO:0000256" key="4">
    <source>
        <dbReference type="HAMAP-Rule" id="MF_00995"/>
    </source>
</evidence>
<gene>
    <name evidence="4" type="primary">mqnA</name>
    <name evidence="5" type="ORF">BHF71_03960</name>
</gene>
<dbReference type="Proteomes" id="UP000243739">
    <property type="component" value="Unassembled WGS sequence"/>
</dbReference>
<sequence length="288" mass="32934">MGKLRLGRISYTNIWPITYFFDEDKFKNEVDFIPQVPSQLNRKMSEGKIDIGAISSFAYADQAGKYVLLPNLSVSSYGTVGSISLFLKTDLNDVANKKIALTNTSDTSVNLLKIILEKHIGGKPKYIRMAPQLDKMMEVADAALLIGDEALLAGKENERTKQYQVIDLGCEWLKRTNHWMTFAVYAVRREVLSQSPELLYKIYNELINSKKVGSEKLNLIINESISRFGGSYDFWNQYFSGLSYDFSTEQIEGLKYYYKMAVQIGVLEKEPEIEVVDFDKLMLQFTNR</sequence>
<comment type="catalytic activity">
    <reaction evidence="4">
        <text>chorismate = 3-[(1-carboxyvinyl)-oxy]benzoate + H2O</text>
        <dbReference type="Rhea" id="RHEA:40051"/>
        <dbReference type="ChEBI" id="CHEBI:15377"/>
        <dbReference type="ChEBI" id="CHEBI:29748"/>
        <dbReference type="ChEBI" id="CHEBI:76981"/>
        <dbReference type="EC" id="4.2.1.151"/>
    </reaction>
</comment>
<dbReference type="EC" id="4.2.1.151" evidence="4"/>
<proteinExistence type="inferred from homology"/>
<organism evidence="5 6">
    <name type="scientific">Vulcanibacillus modesticaldus</name>
    <dbReference type="NCBI Taxonomy" id="337097"/>
    <lineage>
        <taxon>Bacteria</taxon>
        <taxon>Bacillati</taxon>
        <taxon>Bacillota</taxon>
        <taxon>Bacilli</taxon>
        <taxon>Bacillales</taxon>
        <taxon>Bacillaceae</taxon>
        <taxon>Vulcanibacillus</taxon>
    </lineage>
</organism>
<keyword evidence="3 4" id="KW-0456">Lyase</keyword>
<dbReference type="SUPFAM" id="SSF53850">
    <property type="entry name" value="Periplasmic binding protein-like II"/>
    <property type="match status" value="1"/>
</dbReference>
<dbReference type="CDD" id="cd13634">
    <property type="entry name" value="PBP2_Sco4506"/>
    <property type="match status" value="1"/>
</dbReference>
<evidence type="ECO:0000256" key="1">
    <source>
        <dbReference type="ARBA" id="ARBA00004863"/>
    </source>
</evidence>
<keyword evidence="2 4" id="KW-0474">Menaquinone biosynthesis</keyword>
<accession>A0A1D2YSL3</accession>
<evidence type="ECO:0000256" key="3">
    <source>
        <dbReference type="ARBA" id="ARBA00023239"/>
    </source>
</evidence>
<dbReference type="RefSeq" id="WP_069657511.1">
    <property type="nucleotide sequence ID" value="NZ_MIJF01000067.1"/>
</dbReference>
<dbReference type="UniPathway" id="UPA00079"/>
<evidence type="ECO:0000256" key="2">
    <source>
        <dbReference type="ARBA" id="ARBA00022428"/>
    </source>
</evidence>
<comment type="function">
    <text evidence="4">Catalyzes the dehydration of chorismate into 3-[(1-carboxyvinyl)oxy]benzoate, a step in the biosynthesis of menaquinone (MK, vitamin K2).</text>
</comment>
<dbReference type="OrthoDB" id="9810112at2"/>
<dbReference type="STRING" id="337097.BHF71_03960"/>
<evidence type="ECO:0000313" key="6">
    <source>
        <dbReference type="Proteomes" id="UP000243739"/>
    </source>
</evidence>
<keyword evidence="6" id="KW-1185">Reference proteome</keyword>
<dbReference type="EMBL" id="MIJF01000067">
    <property type="protein sequence ID" value="OEF97298.1"/>
    <property type="molecule type" value="Genomic_DNA"/>
</dbReference>
<dbReference type="PANTHER" id="PTHR37690:SF1">
    <property type="entry name" value="CHORISMATE DEHYDRATASE"/>
    <property type="match status" value="1"/>
</dbReference>
<dbReference type="GO" id="GO:0009234">
    <property type="term" value="P:menaquinone biosynthetic process"/>
    <property type="evidence" value="ECO:0007669"/>
    <property type="project" value="UniProtKB-UniRule"/>
</dbReference>
<dbReference type="InterPro" id="IPR030868">
    <property type="entry name" value="MqnA"/>
</dbReference>
<comment type="similarity">
    <text evidence="4">Belongs to the MqnA/MqnD family. MqnA subfamily.</text>
</comment>
<dbReference type="AlphaFoldDB" id="A0A1D2YSL3"/>
<dbReference type="Pfam" id="PF02621">
    <property type="entry name" value="VitK2_biosynth"/>
    <property type="match status" value="1"/>
</dbReference>